<keyword evidence="6" id="KW-0653">Protein transport</keyword>
<dbReference type="RefSeq" id="WP_244770193.1">
    <property type="nucleotide sequence ID" value="NZ_BSOP01000060.1"/>
</dbReference>
<feature type="transmembrane region" description="Helical" evidence="9">
    <location>
        <begin position="95"/>
        <end position="119"/>
    </location>
</feature>
<dbReference type="PROSITE" id="PS50928">
    <property type="entry name" value="ABC_TM1"/>
    <property type="match status" value="1"/>
</dbReference>
<evidence type="ECO:0000256" key="2">
    <source>
        <dbReference type="ARBA" id="ARBA00022448"/>
    </source>
</evidence>
<dbReference type="CDD" id="cd06261">
    <property type="entry name" value="TM_PBP2"/>
    <property type="match status" value="1"/>
</dbReference>
<name>A0ABQ5ZSB1_9HYPH</name>
<dbReference type="PANTHER" id="PTHR43386:SF1">
    <property type="entry name" value="D,D-DIPEPTIDE TRANSPORT SYSTEM PERMEASE PROTEIN DDPC-RELATED"/>
    <property type="match status" value="1"/>
</dbReference>
<keyword evidence="4 9" id="KW-0812">Transmembrane</keyword>
<evidence type="ECO:0000256" key="8">
    <source>
        <dbReference type="ARBA" id="ARBA00023136"/>
    </source>
</evidence>
<evidence type="ECO:0000256" key="5">
    <source>
        <dbReference type="ARBA" id="ARBA00022856"/>
    </source>
</evidence>
<feature type="domain" description="ABC transmembrane type-1" evidence="10">
    <location>
        <begin position="64"/>
        <end position="249"/>
    </location>
</feature>
<evidence type="ECO:0000313" key="11">
    <source>
        <dbReference type="EMBL" id="GLR54807.1"/>
    </source>
</evidence>
<comment type="subcellular location">
    <subcellularLocation>
        <location evidence="1 9">Cell membrane</location>
        <topology evidence="1 9">Multi-pass membrane protein</topology>
    </subcellularLocation>
</comment>
<dbReference type="SUPFAM" id="SSF161098">
    <property type="entry name" value="MetI-like"/>
    <property type="match status" value="1"/>
</dbReference>
<dbReference type="Proteomes" id="UP001156702">
    <property type="component" value="Unassembled WGS sequence"/>
</dbReference>
<evidence type="ECO:0000313" key="12">
    <source>
        <dbReference type="Proteomes" id="UP001156702"/>
    </source>
</evidence>
<protein>
    <submittedName>
        <fullName evidence="11">ABC transporter permease</fullName>
    </submittedName>
</protein>
<reference evidence="12" key="1">
    <citation type="journal article" date="2019" name="Int. J. Syst. Evol. Microbiol.">
        <title>The Global Catalogue of Microorganisms (GCM) 10K type strain sequencing project: providing services to taxonomists for standard genome sequencing and annotation.</title>
        <authorList>
            <consortium name="The Broad Institute Genomics Platform"/>
            <consortium name="The Broad Institute Genome Sequencing Center for Infectious Disease"/>
            <person name="Wu L."/>
            <person name="Ma J."/>
        </authorList>
    </citation>
    <scope>NUCLEOTIDE SEQUENCE [LARGE SCALE GENOMIC DNA]</scope>
    <source>
        <strain evidence="12">NBRC 102122</strain>
    </source>
</reference>
<keyword evidence="12" id="KW-1185">Reference proteome</keyword>
<keyword evidence="8 9" id="KW-0472">Membrane</keyword>
<evidence type="ECO:0000256" key="4">
    <source>
        <dbReference type="ARBA" id="ARBA00022692"/>
    </source>
</evidence>
<sequence>MVRTFALTALAVFLLLGGLWQPHDPDAVDILARHSGMTASHPLGTDHLGRDLLSRILAGGWRTACVLLSVGFIGFTAGTLLGTAAAVLGGWRESVLLRCCEFFITVPTLIIALTAAAIFGLTPLSAGLALGLAGIGPHALFAHALSRRVISQPFILAARALGVPPGRMIARHLLPNTLPLMFSHVGNQAGLAVVAYASLAFIGLGADPSKPDWGSMLFEYRVFIFDHPALMIWPGIAIAGTVAVLNAVFDDPD</sequence>
<dbReference type="EMBL" id="BSOP01000060">
    <property type="protein sequence ID" value="GLR54807.1"/>
    <property type="molecule type" value="Genomic_DNA"/>
</dbReference>
<keyword evidence="2 9" id="KW-0813">Transport</keyword>
<feature type="transmembrane region" description="Helical" evidence="9">
    <location>
        <begin position="61"/>
        <end position="88"/>
    </location>
</feature>
<comment type="similarity">
    <text evidence="9">Belongs to the binding-protein-dependent transport system permease family.</text>
</comment>
<dbReference type="Gene3D" id="1.10.3720.10">
    <property type="entry name" value="MetI-like"/>
    <property type="match status" value="1"/>
</dbReference>
<keyword evidence="5" id="KW-0571">Peptide transport</keyword>
<keyword evidence="3" id="KW-1003">Cell membrane</keyword>
<keyword evidence="7 9" id="KW-1133">Transmembrane helix</keyword>
<evidence type="ECO:0000256" key="7">
    <source>
        <dbReference type="ARBA" id="ARBA00022989"/>
    </source>
</evidence>
<evidence type="ECO:0000256" key="9">
    <source>
        <dbReference type="RuleBase" id="RU363032"/>
    </source>
</evidence>
<dbReference type="InterPro" id="IPR050366">
    <property type="entry name" value="BP-dependent_transpt_permease"/>
</dbReference>
<dbReference type="InterPro" id="IPR000515">
    <property type="entry name" value="MetI-like"/>
</dbReference>
<dbReference type="PANTHER" id="PTHR43386">
    <property type="entry name" value="OLIGOPEPTIDE TRANSPORT SYSTEM PERMEASE PROTEIN APPC"/>
    <property type="match status" value="1"/>
</dbReference>
<feature type="transmembrane region" description="Helical" evidence="9">
    <location>
        <begin position="189"/>
        <end position="206"/>
    </location>
</feature>
<accession>A0ABQ5ZSB1</accession>
<evidence type="ECO:0000259" key="10">
    <source>
        <dbReference type="PROSITE" id="PS50928"/>
    </source>
</evidence>
<evidence type="ECO:0000256" key="1">
    <source>
        <dbReference type="ARBA" id="ARBA00004651"/>
    </source>
</evidence>
<organism evidence="11 12">
    <name type="scientific">Shinella yambaruensis</name>
    <dbReference type="NCBI Taxonomy" id="415996"/>
    <lineage>
        <taxon>Bacteria</taxon>
        <taxon>Pseudomonadati</taxon>
        <taxon>Pseudomonadota</taxon>
        <taxon>Alphaproteobacteria</taxon>
        <taxon>Hyphomicrobiales</taxon>
        <taxon>Rhizobiaceae</taxon>
        <taxon>Shinella</taxon>
    </lineage>
</organism>
<evidence type="ECO:0000256" key="3">
    <source>
        <dbReference type="ARBA" id="ARBA00022475"/>
    </source>
</evidence>
<dbReference type="InterPro" id="IPR035906">
    <property type="entry name" value="MetI-like_sf"/>
</dbReference>
<evidence type="ECO:0000256" key="6">
    <source>
        <dbReference type="ARBA" id="ARBA00022927"/>
    </source>
</evidence>
<proteinExistence type="inferred from homology"/>
<gene>
    <name evidence="11" type="ORF">GCM10007923_60260</name>
</gene>
<comment type="caution">
    <text evidence="11">The sequence shown here is derived from an EMBL/GenBank/DDBJ whole genome shotgun (WGS) entry which is preliminary data.</text>
</comment>
<feature type="transmembrane region" description="Helical" evidence="9">
    <location>
        <begin position="230"/>
        <end position="249"/>
    </location>
</feature>
<dbReference type="Pfam" id="PF00528">
    <property type="entry name" value="BPD_transp_1"/>
    <property type="match status" value="1"/>
</dbReference>